<dbReference type="PANTHER" id="PTHR46832:SF1">
    <property type="entry name" value="5'-METHYLTHIOADENOSINE_S-ADENOSYLHOMOCYSTEINE NUCLEOSIDASE"/>
    <property type="match status" value="1"/>
</dbReference>
<sequence>MSARVAIIAAIAGELTPLVKGWKKTGKDEWTGRLGENACVAVAGGMGAAAANRAVNAVRGSFEPEVLVSYGWAGALSCGLKPGQASGITEVVHLASGKRFETQNPEGTRLLTLNYVARAADKRRLAEQNRAVLVDMEAAAVARLAKEYRLDFYCYKGVSDGYLDDLPDFGRFISNQGTLRMAPFLQFVAVRPWYWRSLAKLGGNSRKAAAELAELTRESLRQSL</sequence>
<dbReference type="GO" id="GO:0008782">
    <property type="term" value="F:adenosylhomocysteine nucleosidase activity"/>
    <property type="evidence" value="ECO:0007669"/>
    <property type="project" value="TreeGrafter"/>
</dbReference>
<dbReference type="Proteomes" id="UP000290253">
    <property type="component" value="Unassembled WGS sequence"/>
</dbReference>
<dbReference type="GO" id="GO:0019284">
    <property type="term" value="P:L-methionine salvage from S-adenosylmethionine"/>
    <property type="evidence" value="ECO:0007669"/>
    <property type="project" value="TreeGrafter"/>
</dbReference>
<name>A0A4Q1SDK1_9BACT</name>
<dbReference type="GO" id="GO:0009116">
    <property type="term" value="P:nucleoside metabolic process"/>
    <property type="evidence" value="ECO:0007669"/>
    <property type="project" value="InterPro"/>
</dbReference>
<comment type="caution">
    <text evidence="2">The sequence shown here is derived from an EMBL/GenBank/DDBJ whole genome shotgun (WGS) entry which is preliminary data.</text>
</comment>
<dbReference type="Gene3D" id="3.40.50.1580">
    <property type="entry name" value="Nucleoside phosphorylase domain"/>
    <property type="match status" value="2"/>
</dbReference>
<evidence type="ECO:0000259" key="1">
    <source>
        <dbReference type="Pfam" id="PF01048"/>
    </source>
</evidence>
<dbReference type="SUPFAM" id="SSF53167">
    <property type="entry name" value="Purine and uridine phosphorylases"/>
    <property type="match status" value="1"/>
</dbReference>
<dbReference type="PANTHER" id="PTHR46832">
    <property type="entry name" value="5'-METHYLTHIOADENOSINE/S-ADENOSYLHOMOCYSTEINE NUCLEOSIDASE"/>
    <property type="match status" value="1"/>
</dbReference>
<evidence type="ECO:0000313" key="3">
    <source>
        <dbReference type="Proteomes" id="UP000290253"/>
    </source>
</evidence>
<dbReference type="InterPro" id="IPR035994">
    <property type="entry name" value="Nucleoside_phosphorylase_sf"/>
</dbReference>
<protein>
    <submittedName>
        <fullName evidence="2">Nucleoside phosphorylase</fullName>
    </submittedName>
</protein>
<evidence type="ECO:0000313" key="2">
    <source>
        <dbReference type="EMBL" id="RXS95304.1"/>
    </source>
</evidence>
<dbReference type="EMBL" id="SDMK01000002">
    <property type="protein sequence ID" value="RXS95304.1"/>
    <property type="molecule type" value="Genomic_DNA"/>
</dbReference>
<feature type="domain" description="Nucleoside phosphorylase" evidence="1">
    <location>
        <begin position="5"/>
        <end position="95"/>
    </location>
</feature>
<reference evidence="2 3" key="1">
    <citation type="journal article" date="2016" name="Int. J. Syst. Evol. Microbiol.">
        <title>Acidipila dinghuensis sp. nov., an acidobacterium isolated from forest soil.</title>
        <authorList>
            <person name="Jiang Y.W."/>
            <person name="Wang J."/>
            <person name="Chen M.H."/>
            <person name="Lv Y.Y."/>
            <person name="Qiu L.H."/>
        </authorList>
    </citation>
    <scope>NUCLEOTIDE SEQUENCE [LARGE SCALE GENOMIC DNA]</scope>
    <source>
        <strain evidence="2 3">DHOF10</strain>
    </source>
</reference>
<keyword evidence="3" id="KW-1185">Reference proteome</keyword>
<dbReference type="OrthoDB" id="5451816at2"/>
<feature type="domain" description="Nucleoside phosphorylase" evidence="1">
    <location>
        <begin position="114"/>
        <end position="166"/>
    </location>
</feature>
<dbReference type="GO" id="GO:0005829">
    <property type="term" value="C:cytosol"/>
    <property type="evidence" value="ECO:0007669"/>
    <property type="project" value="TreeGrafter"/>
</dbReference>
<dbReference type="InterPro" id="IPR000845">
    <property type="entry name" value="Nucleoside_phosphorylase_d"/>
</dbReference>
<dbReference type="Pfam" id="PF01048">
    <property type="entry name" value="PNP_UDP_1"/>
    <property type="match status" value="2"/>
</dbReference>
<dbReference type="GO" id="GO:0008930">
    <property type="term" value="F:methylthioadenosine nucleosidase activity"/>
    <property type="evidence" value="ECO:0007669"/>
    <property type="project" value="TreeGrafter"/>
</dbReference>
<proteinExistence type="predicted"/>
<accession>A0A4Q1SDK1</accession>
<gene>
    <name evidence="2" type="ORF">ESZ00_11995</name>
</gene>
<organism evidence="2 3">
    <name type="scientific">Silvibacterium dinghuense</name>
    <dbReference type="NCBI Taxonomy" id="1560006"/>
    <lineage>
        <taxon>Bacteria</taxon>
        <taxon>Pseudomonadati</taxon>
        <taxon>Acidobacteriota</taxon>
        <taxon>Terriglobia</taxon>
        <taxon>Terriglobales</taxon>
        <taxon>Acidobacteriaceae</taxon>
        <taxon>Silvibacterium</taxon>
    </lineage>
</organism>
<dbReference type="RefSeq" id="WP_129208502.1">
    <property type="nucleotide sequence ID" value="NZ_BMGU01000004.1"/>
</dbReference>
<dbReference type="AlphaFoldDB" id="A0A4Q1SDK1"/>